<reference evidence="2 3" key="1">
    <citation type="submission" date="2024-05" db="EMBL/GenBank/DDBJ databases">
        <title>Haplotype-resolved chromosome-level genome assembly of Huyou (Citrus changshanensis).</title>
        <authorList>
            <person name="Miao C."/>
            <person name="Chen W."/>
            <person name="Wu Y."/>
            <person name="Wang L."/>
            <person name="Zhao S."/>
            <person name="Grierson D."/>
            <person name="Xu C."/>
            <person name="Chen K."/>
        </authorList>
    </citation>
    <scope>NUCLEOTIDE SEQUENCE [LARGE SCALE GENOMIC DNA]</scope>
    <source>
        <strain evidence="2">01-14</strain>
        <tissue evidence="2">Leaf</tissue>
    </source>
</reference>
<dbReference type="GO" id="GO:0003677">
    <property type="term" value="F:DNA binding"/>
    <property type="evidence" value="ECO:0007669"/>
    <property type="project" value="InterPro"/>
</dbReference>
<evidence type="ECO:0000259" key="1">
    <source>
        <dbReference type="Pfam" id="PF14372"/>
    </source>
</evidence>
<comment type="caution">
    <text evidence="2">The sequence shown here is derived from an EMBL/GenBank/DDBJ whole genome shotgun (WGS) entry which is preliminary data.</text>
</comment>
<dbReference type="Pfam" id="PF14372">
    <property type="entry name" value="hAT-like_RNase-H"/>
    <property type="match status" value="1"/>
</dbReference>
<dbReference type="InterPro" id="IPR025525">
    <property type="entry name" value="hAT-like_transposase_RNase-H"/>
</dbReference>
<gene>
    <name evidence="2" type="ORF">WN944_007187</name>
</gene>
<evidence type="ECO:0000313" key="3">
    <source>
        <dbReference type="Proteomes" id="UP001428341"/>
    </source>
</evidence>
<sequence>MAVILDSRYKMMLVNYYYPKIYAVGLENQLKRVRELCDEMMNYCEAKSATTRYDVVGGVPKEKLFTREELKDEEGDGLQILD</sequence>
<feature type="domain" description="hAT-like transposase RNase-H fold" evidence="1">
    <location>
        <begin position="1"/>
        <end position="42"/>
    </location>
</feature>
<accession>A0AAP0MMT6</accession>
<organism evidence="2 3">
    <name type="scientific">Citrus x changshan-huyou</name>
    <dbReference type="NCBI Taxonomy" id="2935761"/>
    <lineage>
        <taxon>Eukaryota</taxon>
        <taxon>Viridiplantae</taxon>
        <taxon>Streptophyta</taxon>
        <taxon>Embryophyta</taxon>
        <taxon>Tracheophyta</taxon>
        <taxon>Spermatophyta</taxon>
        <taxon>Magnoliopsida</taxon>
        <taxon>eudicotyledons</taxon>
        <taxon>Gunneridae</taxon>
        <taxon>Pentapetalae</taxon>
        <taxon>rosids</taxon>
        <taxon>malvids</taxon>
        <taxon>Sapindales</taxon>
        <taxon>Rutaceae</taxon>
        <taxon>Aurantioideae</taxon>
        <taxon>Citrus</taxon>
    </lineage>
</organism>
<dbReference type="AlphaFoldDB" id="A0AAP0MMT6"/>
<dbReference type="Proteomes" id="UP001428341">
    <property type="component" value="Unassembled WGS sequence"/>
</dbReference>
<dbReference type="EMBL" id="JBCGBO010000003">
    <property type="protein sequence ID" value="KAK9215184.1"/>
    <property type="molecule type" value="Genomic_DNA"/>
</dbReference>
<keyword evidence="3" id="KW-1185">Reference proteome</keyword>
<name>A0AAP0MMT6_9ROSI</name>
<protein>
    <recommendedName>
        <fullName evidence="1">hAT-like transposase RNase-H fold domain-containing protein</fullName>
    </recommendedName>
</protein>
<evidence type="ECO:0000313" key="2">
    <source>
        <dbReference type="EMBL" id="KAK9215184.1"/>
    </source>
</evidence>
<proteinExistence type="predicted"/>